<protein>
    <submittedName>
        <fullName evidence="3">Paired amphipathic helix protein Sin3-like 3</fullName>
    </submittedName>
</protein>
<evidence type="ECO:0000256" key="1">
    <source>
        <dbReference type="ARBA" id="ARBA00022491"/>
    </source>
</evidence>
<dbReference type="Proteomes" id="UP001180020">
    <property type="component" value="Unassembled WGS sequence"/>
</dbReference>
<dbReference type="GO" id="GO:0003714">
    <property type="term" value="F:transcription corepressor activity"/>
    <property type="evidence" value="ECO:0007669"/>
    <property type="project" value="InterPro"/>
</dbReference>
<dbReference type="GO" id="GO:0000118">
    <property type="term" value="C:histone deacetylase complex"/>
    <property type="evidence" value="ECO:0007669"/>
    <property type="project" value="TreeGrafter"/>
</dbReference>
<sequence length="188" mass="21585">MADIKKDLRQGKRVAVSHSVSELDLSNAPCCTPSYRLLPEKYQSPPSSERTELDKSVLNDEWLYGDHGLDMMDVLRKNAGLALPVILTRLKQKQEEWSRCRNKFNEIWAETYAKHYHKSLDHRSSRYDIYSLLQGYERTNSRGAFGCAIALRLLKAAFARGTKQFLSVLNPAIAGKYAQKCDFKKLRK</sequence>
<dbReference type="PANTHER" id="PTHR12346:SF0">
    <property type="entry name" value="SIN3A, ISOFORM G"/>
    <property type="match status" value="1"/>
</dbReference>
<dbReference type="Pfam" id="PF08295">
    <property type="entry name" value="Sin3_corepress"/>
    <property type="match status" value="1"/>
</dbReference>
<reference evidence="3" key="2">
    <citation type="submission" date="2023-06" db="EMBL/GenBank/DDBJ databases">
        <authorList>
            <person name="Ma L."/>
            <person name="Liu K.-W."/>
            <person name="Li Z."/>
            <person name="Hsiao Y.-Y."/>
            <person name="Qi Y."/>
            <person name="Fu T."/>
            <person name="Tang G."/>
            <person name="Zhang D."/>
            <person name="Sun W.-H."/>
            <person name="Liu D.-K."/>
            <person name="Li Y."/>
            <person name="Chen G.-Z."/>
            <person name="Liu X.-D."/>
            <person name="Liao X.-Y."/>
            <person name="Jiang Y.-T."/>
            <person name="Yu X."/>
            <person name="Hao Y."/>
            <person name="Huang J."/>
            <person name="Zhao X.-W."/>
            <person name="Ke S."/>
            <person name="Chen Y.-Y."/>
            <person name="Wu W.-L."/>
            <person name="Hsu J.-L."/>
            <person name="Lin Y.-F."/>
            <person name="Huang M.-D."/>
            <person name="Li C.-Y."/>
            <person name="Huang L."/>
            <person name="Wang Z.-W."/>
            <person name="Zhao X."/>
            <person name="Zhong W.-Y."/>
            <person name="Peng D.-H."/>
            <person name="Ahmad S."/>
            <person name="Lan S."/>
            <person name="Zhang J.-S."/>
            <person name="Tsai W.-C."/>
            <person name="Van De Peer Y."/>
            <person name="Liu Z.-J."/>
        </authorList>
    </citation>
    <scope>NUCLEOTIDE SEQUENCE</scope>
    <source>
        <strain evidence="3">CP</strain>
        <tissue evidence="3">Leaves</tissue>
    </source>
</reference>
<name>A0AAV9FC33_ACOCL</name>
<organism evidence="3 4">
    <name type="scientific">Acorus calamus</name>
    <name type="common">Sweet flag</name>
    <dbReference type="NCBI Taxonomy" id="4465"/>
    <lineage>
        <taxon>Eukaryota</taxon>
        <taxon>Viridiplantae</taxon>
        <taxon>Streptophyta</taxon>
        <taxon>Embryophyta</taxon>
        <taxon>Tracheophyta</taxon>
        <taxon>Spermatophyta</taxon>
        <taxon>Magnoliopsida</taxon>
        <taxon>Liliopsida</taxon>
        <taxon>Acoraceae</taxon>
        <taxon>Acorus</taxon>
    </lineage>
</organism>
<evidence type="ECO:0000259" key="2">
    <source>
        <dbReference type="SMART" id="SM00761"/>
    </source>
</evidence>
<keyword evidence="1" id="KW-0678">Repressor</keyword>
<gene>
    <name evidence="3" type="primary">SNL3</name>
    <name evidence="3" type="ORF">QJS10_CPA03g00428</name>
</gene>
<dbReference type="InterPro" id="IPR039774">
    <property type="entry name" value="Sin3-like"/>
</dbReference>
<dbReference type="GO" id="GO:0000785">
    <property type="term" value="C:chromatin"/>
    <property type="evidence" value="ECO:0007669"/>
    <property type="project" value="TreeGrafter"/>
</dbReference>
<dbReference type="PANTHER" id="PTHR12346">
    <property type="entry name" value="SIN3B-RELATED"/>
    <property type="match status" value="1"/>
</dbReference>
<proteinExistence type="predicted"/>
<keyword evidence="4" id="KW-1185">Reference proteome</keyword>
<dbReference type="GO" id="GO:0000122">
    <property type="term" value="P:negative regulation of transcription by RNA polymerase II"/>
    <property type="evidence" value="ECO:0007669"/>
    <property type="project" value="TreeGrafter"/>
</dbReference>
<accession>A0AAV9FC33</accession>
<reference evidence="3" key="1">
    <citation type="journal article" date="2023" name="Nat. Commun.">
        <title>Diploid and tetraploid genomes of Acorus and the evolution of monocots.</title>
        <authorList>
            <person name="Ma L."/>
            <person name="Liu K.W."/>
            <person name="Li Z."/>
            <person name="Hsiao Y.Y."/>
            <person name="Qi Y."/>
            <person name="Fu T."/>
            <person name="Tang G.D."/>
            <person name="Zhang D."/>
            <person name="Sun W.H."/>
            <person name="Liu D.K."/>
            <person name="Li Y."/>
            <person name="Chen G.Z."/>
            <person name="Liu X.D."/>
            <person name="Liao X.Y."/>
            <person name="Jiang Y.T."/>
            <person name="Yu X."/>
            <person name="Hao Y."/>
            <person name="Huang J."/>
            <person name="Zhao X.W."/>
            <person name="Ke S."/>
            <person name="Chen Y.Y."/>
            <person name="Wu W.L."/>
            <person name="Hsu J.L."/>
            <person name="Lin Y.F."/>
            <person name="Huang M.D."/>
            <person name="Li C.Y."/>
            <person name="Huang L."/>
            <person name="Wang Z.W."/>
            <person name="Zhao X."/>
            <person name="Zhong W.Y."/>
            <person name="Peng D.H."/>
            <person name="Ahmad S."/>
            <person name="Lan S."/>
            <person name="Zhang J.S."/>
            <person name="Tsai W.C."/>
            <person name="Van de Peer Y."/>
            <person name="Liu Z.J."/>
        </authorList>
    </citation>
    <scope>NUCLEOTIDE SEQUENCE</scope>
    <source>
        <strain evidence="3">CP</strain>
    </source>
</reference>
<comment type="caution">
    <text evidence="3">The sequence shown here is derived from an EMBL/GenBank/DDBJ whole genome shotgun (WGS) entry which is preliminary data.</text>
</comment>
<evidence type="ECO:0000313" key="3">
    <source>
        <dbReference type="EMBL" id="KAK1322458.1"/>
    </source>
</evidence>
<dbReference type="EMBL" id="JAUJYO010000003">
    <property type="protein sequence ID" value="KAK1322458.1"/>
    <property type="molecule type" value="Genomic_DNA"/>
</dbReference>
<dbReference type="SMART" id="SM00761">
    <property type="entry name" value="HDAC_interact"/>
    <property type="match status" value="1"/>
</dbReference>
<dbReference type="AlphaFoldDB" id="A0AAV9FC33"/>
<evidence type="ECO:0000313" key="4">
    <source>
        <dbReference type="Proteomes" id="UP001180020"/>
    </source>
</evidence>
<dbReference type="InterPro" id="IPR013194">
    <property type="entry name" value="HDAC_interact_dom"/>
</dbReference>
<feature type="domain" description="Histone deacetylase interacting" evidence="2">
    <location>
        <begin position="27"/>
        <end position="99"/>
    </location>
</feature>